<name>A0AAN9UFX0_9PEZI</name>
<comment type="caution">
    <text evidence="2">The sequence shown here is derived from an EMBL/GenBank/DDBJ whole genome shotgun (WGS) entry which is preliminary data.</text>
</comment>
<dbReference type="EMBL" id="JAKJXP020000138">
    <property type="protein sequence ID" value="KAK7743354.1"/>
    <property type="molecule type" value="Genomic_DNA"/>
</dbReference>
<gene>
    <name evidence="2" type="ORF">SLS62_010628</name>
</gene>
<keyword evidence="3" id="KW-1185">Reference proteome</keyword>
<evidence type="ECO:0000256" key="1">
    <source>
        <dbReference type="SAM" id="MobiDB-lite"/>
    </source>
</evidence>
<proteinExistence type="predicted"/>
<feature type="compositionally biased region" description="Low complexity" evidence="1">
    <location>
        <begin position="1"/>
        <end position="19"/>
    </location>
</feature>
<evidence type="ECO:0000313" key="2">
    <source>
        <dbReference type="EMBL" id="KAK7743354.1"/>
    </source>
</evidence>
<accession>A0AAN9UFX0</accession>
<protein>
    <submittedName>
        <fullName evidence="2">Uncharacterized protein</fullName>
    </submittedName>
</protein>
<feature type="compositionally biased region" description="Polar residues" evidence="1">
    <location>
        <begin position="22"/>
        <end position="34"/>
    </location>
</feature>
<evidence type="ECO:0000313" key="3">
    <source>
        <dbReference type="Proteomes" id="UP001320420"/>
    </source>
</evidence>
<feature type="compositionally biased region" description="Low complexity" evidence="1">
    <location>
        <begin position="60"/>
        <end position="89"/>
    </location>
</feature>
<dbReference type="AlphaFoldDB" id="A0AAN9UFX0"/>
<sequence>MATLGSVSAVAPTPASARSPLRDQNGQHPSQDSDYGSDFSEGEEDIVNGLLQHLNERDPPFATAATATTSTAVASTAAASTPVAPISSPRNESALGSVENPTTGPDPNLPSPRLQQDPQHHGSAIPTAQATLPHQGFPSGAAKTPAPSPGTRPRDSDTYVSWPDPSNRGVSYPDREFPGGRYYPPKNGQCATSVD</sequence>
<dbReference type="Proteomes" id="UP001320420">
    <property type="component" value="Unassembled WGS sequence"/>
</dbReference>
<reference evidence="2 3" key="1">
    <citation type="submission" date="2024-02" db="EMBL/GenBank/DDBJ databases">
        <title>De novo assembly and annotation of 12 fungi associated with fruit tree decline syndrome in Ontario, Canada.</title>
        <authorList>
            <person name="Sulman M."/>
            <person name="Ellouze W."/>
            <person name="Ilyukhin E."/>
        </authorList>
    </citation>
    <scope>NUCLEOTIDE SEQUENCE [LARGE SCALE GENOMIC DNA]</scope>
    <source>
        <strain evidence="2 3">M11/M66-122</strain>
    </source>
</reference>
<feature type="region of interest" description="Disordered" evidence="1">
    <location>
        <begin position="1"/>
        <end position="195"/>
    </location>
</feature>
<organism evidence="2 3">
    <name type="scientific">Diatrype stigma</name>
    <dbReference type="NCBI Taxonomy" id="117547"/>
    <lineage>
        <taxon>Eukaryota</taxon>
        <taxon>Fungi</taxon>
        <taxon>Dikarya</taxon>
        <taxon>Ascomycota</taxon>
        <taxon>Pezizomycotina</taxon>
        <taxon>Sordariomycetes</taxon>
        <taxon>Xylariomycetidae</taxon>
        <taxon>Xylariales</taxon>
        <taxon>Diatrypaceae</taxon>
        <taxon>Diatrype</taxon>
    </lineage>
</organism>